<dbReference type="AlphaFoldDB" id="L0JZ09"/>
<protein>
    <recommendedName>
        <fullName evidence="4">Major facilitator superfamily (MFS) profile domain-containing protein</fullName>
    </recommendedName>
</protein>
<dbReference type="KEGG" id="nou:Natoc_1504"/>
<keyword evidence="1" id="KW-0472">Membrane</keyword>
<dbReference type="EMBL" id="CP003929">
    <property type="protein sequence ID" value="AGB37314.1"/>
    <property type="molecule type" value="Genomic_DNA"/>
</dbReference>
<keyword evidence="3" id="KW-1185">Reference proteome</keyword>
<dbReference type="HOGENOM" id="CLU_200156_0_0_2"/>
<proteinExistence type="predicted"/>
<dbReference type="GeneID" id="14404588"/>
<feature type="transmembrane region" description="Helical" evidence="1">
    <location>
        <begin position="38"/>
        <end position="59"/>
    </location>
</feature>
<dbReference type="RefSeq" id="WP_015320764.1">
    <property type="nucleotide sequence ID" value="NC_019974.1"/>
</dbReference>
<evidence type="ECO:0000313" key="2">
    <source>
        <dbReference type="EMBL" id="AGB37314.1"/>
    </source>
</evidence>
<sequence>MDSRSSTGLVGTLAIALLVGVGVGGFLAGYVIDSPGEWLAPTVGSLAIAAVVVGALIALGSGSTRRLENPYW</sequence>
<organism evidence="2 3">
    <name type="scientific">Natronococcus occultus SP4</name>
    <dbReference type="NCBI Taxonomy" id="694430"/>
    <lineage>
        <taxon>Archaea</taxon>
        <taxon>Methanobacteriati</taxon>
        <taxon>Methanobacteriota</taxon>
        <taxon>Stenosarchaea group</taxon>
        <taxon>Halobacteria</taxon>
        <taxon>Halobacteriales</taxon>
        <taxon>Natrialbaceae</taxon>
        <taxon>Natronococcus</taxon>
    </lineage>
</organism>
<dbReference type="eggNOG" id="arCOG11493">
    <property type="taxonomic scope" value="Archaea"/>
</dbReference>
<evidence type="ECO:0000256" key="1">
    <source>
        <dbReference type="SAM" id="Phobius"/>
    </source>
</evidence>
<evidence type="ECO:0008006" key="4">
    <source>
        <dbReference type="Google" id="ProtNLM"/>
    </source>
</evidence>
<keyword evidence="1" id="KW-1133">Transmembrane helix</keyword>
<feature type="transmembrane region" description="Helical" evidence="1">
    <location>
        <begin position="12"/>
        <end position="32"/>
    </location>
</feature>
<dbReference type="Proteomes" id="UP000010878">
    <property type="component" value="Chromosome"/>
</dbReference>
<accession>L0JZ09</accession>
<gene>
    <name evidence="2" type="ORF">Natoc_1504</name>
</gene>
<evidence type="ECO:0000313" key="3">
    <source>
        <dbReference type="Proteomes" id="UP000010878"/>
    </source>
</evidence>
<reference evidence="2 3" key="1">
    <citation type="submission" date="2012-11" db="EMBL/GenBank/DDBJ databases">
        <title>FINISHED of Natronococcus occultus SP4, DSM 3396.</title>
        <authorList>
            <consortium name="DOE Joint Genome Institute"/>
            <person name="Eisen J."/>
            <person name="Huntemann M."/>
            <person name="Wei C.-L."/>
            <person name="Han J."/>
            <person name="Detter J.C."/>
            <person name="Han C."/>
            <person name="Tapia R."/>
            <person name="Chen A."/>
            <person name="Kyrpides N."/>
            <person name="Mavromatis K."/>
            <person name="Markowitz V."/>
            <person name="Szeto E."/>
            <person name="Ivanova N."/>
            <person name="Mikhailova N."/>
            <person name="Ovchinnikova G."/>
            <person name="Pagani I."/>
            <person name="Pati A."/>
            <person name="Goodwin L."/>
            <person name="Nordberg H.P."/>
            <person name="Cantor M.N."/>
            <person name="Hua S.X."/>
            <person name="Woyke T."/>
            <person name="Eisen J."/>
            <person name="Klenk H.-P."/>
            <person name="Klenk H.-P."/>
        </authorList>
    </citation>
    <scope>NUCLEOTIDE SEQUENCE [LARGE SCALE GENOMIC DNA]</scope>
    <source>
        <strain evidence="2 3">SP4</strain>
    </source>
</reference>
<keyword evidence="1" id="KW-0812">Transmembrane</keyword>
<name>L0JZ09_9EURY</name>